<organism evidence="3 4">
    <name type="scientific">Lithospermum erythrorhizon</name>
    <name type="common">Purple gromwell</name>
    <name type="synonym">Lithospermum officinale var. erythrorhizon</name>
    <dbReference type="NCBI Taxonomy" id="34254"/>
    <lineage>
        <taxon>Eukaryota</taxon>
        <taxon>Viridiplantae</taxon>
        <taxon>Streptophyta</taxon>
        <taxon>Embryophyta</taxon>
        <taxon>Tracheophyta</taxon>
        <taxon>Spermatophyta</taxon>
        <taxon>Magnoliopsida</taxon>
        <taxon>eudicotyledons</taxon>
        <taxon>Gunneridae</taxon>
        <taxon>Pentapetalae</taxon>
        <taxon>asterids</taxon>
        <taxon>lamiids</taxon>
        <taxon>Boraginales</taxon>
        <taxon>Boraginaceae</taxon>
        <taxon>Boraginoideae</taxon>
        <taxon>Lithospermeae</taxon>
        <taxon>Lithospermum</taxon>
    </lineage>
</organism>
<keyword evidence="2" id="KW-1133">Transmembrane helix</keyword>
<reference evidence="3 4" key="1">
    <citation type="submission" date="2024-01" db="EMBL/GenBank/DDBJ databases">
        <title>The complete chloroplast genome sequence of Lithospermum erythrorhizon: insights into the phylogenetic relationship among Boraginaceae species and the maternal lineages of purple gromwells.</title>
        <authorList>
            <person name="Okada T."/>
            <person name="Watanabe K."/>
        </authorList>
    </citation>
    <scope>NUCLEOTIDE SEQUENCE [LARGE SCALE GENOMIC DNA]</scope>
</reference>
<protein>
    <submittedName>
        <fullName evidence="3">Uncharacterized protein</fullName>
    </submittedName>
</protein>
<dbReference type="AlphaFoldDB" id="A0AAV3PX05"/>
<evidence type="ECO:0000313" key="4">
    <source>
        <dbReference type="Proteomes" id="UP001454036"/>
    </source>
</evidence>
<keyword evidence="2" id="KW-0812">Transmembrane</keyword>
<dbReference type="Proteomes" id="UP001454036">
    <property type="component" value="Unassembled WGS sequence"/>
</dbReference>
<dbReference type="EMBL" id="BAABME010002404">
    <property type="protein sequence ID" value="GAA0154482.1"/>
    <property type="molecule type" value="Genomic_DNA"/>
</dbReference>
<feature type="region of interest" description="Disordered" evidence="1">
    <location>
        <begin position="27"/>
        <end position="55"/>
    </location>
</feature>
<accession>A0AAV3PX05</accession>
<gene>
    <name evidence="3" type="ORF">LIER_12449</name>
</gene>
<name>A0AAV3PX05_LITER</name>
<evidence type="ECO:0000256" key="1">
    <source>
        <dbReference type="SAM" id="MobiDB-lite"/>
    </source>
</evidence>
<keyword evidence="2" id="KW-0472">Membrane</keyword>
<proteinExistence type="predicted"/>
<keyword evidence="4" id="KW-1185">Reference proteome</keyword>
<comment type="caution">
    <text evidence="3">The sequence shown here is derived from an EMBL/GenBank/DDBJ whole genome shotgun (WGS) entry which is preliminary data.</text>
</comment>
<evidence type="ECO:0000256" key="2">
    <source>
        <dbReference type="SAM" id="Phobius"/>
    </source>
</evidence>
<evidence type="ECO:0000313" key="3">
    <source>
        <dbReference type="EMBL" id="GAA0154482.1"/>
    </source>
</evidence>
<feature type="transmembrane region" description="Helical" evidence="2">
    <location>
        <begin position="99"/>
        <end position="123"/>
    </location>
</feature>
<sequence length="209" mass="24533">MEWKNFAPKVIARGRRVGQFRSFISVRDPSSSGERESNRLLAQPSLSQPPQRGHSMHQCHSYQFFRTSDLRERFLRDRALLTRQLKADQYKTVLVYVPYWHYLALPTPLSLASTCLFFIGGFVPRYIMNSPRPILTRQRSPFLGIKLHWLSRLSIPFLLSSQSVFPRLKFHKGSLPFDQRKTGSWLIKIDSNKCVIKNVRPRHRKRLPI</sequence>